<dbReference type="CDD" id="cd02022">
    <property type="entry name" value="DPCK"/>
    <property type="match status" value="1"/>
</dbReference>
<dbReference type="NCBIfam" id="TIGR00152">
    <property type="entry name" value="dephospho-CoA kinase"/>
    <property type="match status" value="1"/>
</dbReference>
<keyword evidence="5" id="KW-0963">Cytoplasm</keyword>
<organism evidence="7 8">
    <name type="scientific">candidate division LCP-89 bacterium B3_LCP</name>
    <dbReference type="NCBI Taxonomy" id="2012998"/>
    <lineage>
        <taxon>Bacteria</taxon>
        <taxon>Pseudomonadati</taxon>
        <taxon>Bacteria division LCP-89</taxon>
    </lineage>
</organism>
<proteinExistence type="inferred from homology"/>
<keyword evidence="5" id="KW-0808">Transferase</keyword>
<dbReference type="UniPathway" id="UPA00241">
    <property type="reaction ID" value="UER00356"/>
</dbReference>
<evidence type="ECO:0000313" key="8">
    <source>
        <dbReference type="Proteomes" id="UP000319619"/>
    </source>
</evidence>
<protein>
    <recommendedName>
        <fullName evidence="5 6">Dephospho-CoA kinase</fullName>
        <ecNumber evidence="5 6">2.7.1.24</ecNumber>
    </recommendedName>
    <alternativeName>
        <fullName evidence="5">Dephosphocoenzyme A kinase</fullName>
    </alternativeName>
</protein>
<comment type="catalytic activity">
    <reaction evidence="5">
        <text>3'-dephospho-CoA + ATP = ADP + CoA + H(+)</text>
        <dbReference type="Rhea" id="RHEA:18245"/>
        <dbReference type="ChEBI" id="CHEBI:15378"/>
        <dbReference type="ChEBI" id="CHEBI:30616"/>
        <dbReference type="ChEBI" id="CHEBI:57287"/>
        <dbReference type="ChEBI" id="CHEBI:57328"/>
        <dbReference type="ChEBI" id="CHEBI:456216"/>
        <dbReference type="EC" id="2.7.1.24"/>
    </reaction>
</comment>
<comment type="similarity">
    <text evidence="1 5">Belongs to the CoaE family.</text>
</comment>
<gene>
    <name evidence="5" type="primary">coaE</name>
    <name evidence="7" type="ORF">CEE37_04730</name>
</gene>
<dbReference type="GO" id="GO:0005737">
    <property type="term" value="C:cytoplasm"/>
    <property type="evidence" value="ECO:0007669"/>
    <property type="project" value="UniProtKB-SubCell"/>
</dbReference>
<name>A0A532V401_UNCL8</name>
<dbReference type="EMBL" id="NJBN01000002">
    <property type="protein sequence ID" value="TKJ41878.1"/>
    <property type="molecule type" value="Genomic_DNA"/>
</dbReference>
<dbReference type="GO" id="GO:0004140">
    <property type="term" value="F:dephospho-CoA kinase activity"/>
    <property type="evidence" value="ECO:0007669"/>
    <property type="project" value="UniProtKB-UniRule"/>
</dbReference>
<dbReference type="InterPro" id="IPR001977">
    <property type="entry name" value="Depp_CoAkinase"/>
</dbReference>
<dbReference type="PROSITE" id="PS51219">
    <property type="entry name" value="DPCK"/>
    <property type="match status" value="1"/>
</dbReference>
<comment type="pathway">
    <text evidence="5">Cofactor biosynthesis; coenzyme A biosynthesis; CoA from (R)-pantothenate: step 5/5.</text>
</comment>
<keyword evidence="3 5" id="KW-0067">ATP-binding</keyword>
<sequence length="195" mass="21901">MKVGLTGGSGCGVSEAAKWLKSKGIQVISGDQLGYEALRERSIKNLIIEAFGDDVLNENGEINRQKLGVVVFSDKDTLLQLNRSTHPFIVDNIKNRASKIEHEHGIVVVDAALIFEWGLEDFFDKIIVINAPLELRIQRVMRRDEFPRETILQRMAAQMPLEEKVKKADVVVLNDTTVDVFLGRFEEAWGGIIKV</sequence>
<dbReference type="GO" id="GO:0015937">
    <property type="term" value="P:coenzyme A biosynthetic process"/>
    <property type="evidence" value="ECO:0007669"/>
    <property type="project" value="UniProtKB-UniRule"/>
</dbReference>
<comment type="subcellular location">
    <subcellularLocation>
        <location evidence="5">Cytoplasm</location>
    </subcellularLocation>
</comment>
<accession>A0A532V401</accession>
<evidence type="ECO:0000256" key="6">
    <source>
        <dbReference type="NCBIfam" id="TIGR00152"/>
    </source>
</evidence>
<dbReference type="AlphaFoldDB" id="A0A532V401"/>
<evidence type="ECO:0000256" key="1">
    <source>
        <dbReference type="ARBA" id="ARBA00009018"/>
    </source>
</evidence>
<evidence type="ECO:0000256" key="5">
    <source>
        <dbReference type="HAMAP-Rule" id="MF_00376"/>
    </source>
</evidence>
<keyword evidence="5 7" id="KW-0418">Kinase</keyword>
<comment type="caution">
    <text evidence="5">Lacks conserved residue(s) required for the propagation of feature annotation.</text>
</comment>
<evidence type="ECO:0000313" key="7">
    <source>
        <dbReference type="EMBL" id="TKJ41878.1"/>
    </source>
</evidence>
<keyword evidence="2 5" id="KW-0547">Nucleotide-binding</keyword>
<dbReference type="Pfam" id="PF01121">
    <property type="entry name" value="CoaE"/>
    <property type="match status" value="1"/>
</dbReference>
<comment type="caution">
    <text evidence="7">The sequence shown here is derived from an EMBL/GenBank/DDBJ whole genome shotgun (WGS) entry which is preliminary data.</text>
</comment>
<dbReference type="SUPFAM" id="SSF52540">
    <property type="entry name" value="P-loop containing nucleoside triphosphate hydrolases"/>
    <property type="match status" value="1"/>
</dbReference>
<dbReference type="HAMAP" id="MF_00376">
    <property type="entry name" value="Dephospho_CoA_kinase"/>
    <property type="match status" value="1"/>
</dbReference>
<keyword evidence="4 5" id="KW-0173">Coenzyme A biosynthesis</keyword>
<evidence type="ECO:0000256" key="4">
    <source>
        <dbReference type="ARBA" id="ARBA00022993"/>
    </source>
</evidence>
<dbReference type="EC" id="2.7.1.24" evidence="5 6"/>
<evidence type="ECO:0000256" key="3">
    <source>
        <dbReference type="ARBA" id="ARBA00022840"/>
    </source>
</evidence>
<evidence type="ECO:0000256" key="2">
    <source>
        <dbReference type="ARBA" id="ARBA00022741"/>
    </source>
</evidence>
<dbReference type="PANTHER" id="PTHR10695">
    <property type="entry name" value="DEPHOSPHO-COA KINASE-RELATED"/>
    <property type="match status" value="1"/>
</dbReference>
<dbReference type="InterPro" id="IPR027417">
    <property type="entry name" value="P-loop_NTPase"/>
</dbReference>
<dbReference type="PANTHER" id="PTHR10695:SF46">
    <property type="entry name" value="BIFUNCTIONAL COENZYME A SYNTHASE-RELATED"/>
    <property type="match status" value="1"/>
</dbReference>
<dbReference type="GO" id="GO:0005524">
    <property type="term" value="F:ATP binding"/>
    <property type="evidence" value="ECO:0007669"/>
    <property type="project" value="UniProtKB-UniRule"/>
</dbReference>
<comment type="function">
    <text evidence="5">Catalyzes the phosphorylation of the 3'-hydroxyl group of dephosphocoenzyme A to form coenzyme A.</text>
</comment>
<dbReference type="Proteomes" id="UP000319619">
    <property type="component" value="Unassembled WGS sequence"/>
</dbReference>
<reference evidence="7 8" key="1">
    <citation type="submission" date="2017-06" db="EMBL/GenBank/DDBJ databases">
        <title>Novel microbial phyla capable of carbon fixation and sulfur reduction in deep-sea sediments.</title>
        <authorList>
            <person name="Huang J."/>
            <person name="Baker B."/>
            <person name="Wang Y."/>
        </authorList>
    </citation>
    <scope>NUCLEOTIDE SEQUENCE [LARGE SCALE GENOMIC DNA]</scope>
    <source>
        <strain evidence="7">B3_LCP</strain>
    </source>
</reference>
<dbReference type="Gene3D" id="3.40.50.300">
    <property type="entry name" value="P-loop containing nucleotide triphosphate hydrolases"/>
    <property type="match status" value="1"/>
</dbReference>